<gene>
    <name evidence="2" type="ORF">DLJ82_1836</name>
</gene>
<evidence type="ECO:0000313" key="2">
    <source>
        <dbReference type="EMBL" id="AXA39437.1"/>
    </source>
</evidence>
<keyword evidence="1" id="KW-1133">Transmembrane helix</keyword>
<dbReference type="Proteomes" id="UP000251166">
    <property type="component" value="Chromosome"/>
</dbReference>
<evidence type="ECO:0000256" key="1">
    <source>
        <dbReference type="SAM" id="Phobius"/>
    </source>
</evidence>
<keyword evidence="1" id="KW-0812">Transmembrane</keyword>
<sequence>MLWILKLLQRVSRYRRRFFGLKTPHWLKDGLSIGGYLNVFDLLPTLAAIALAPDHFFKRVPQIISSKFTWHKTPIKFLTSGVALIVILLVWLDAGLLEEYGLTDKTVIGRYLLGICLTAPLTIPIIAVFFRICLFFLSGLPGTSGNDTSQIAMELGIPVSAFTYVRIEYRKFLWSTFYFGVYFYISLQVFLLLSYYLWSFGDYIFEAAANAMDECKSHVDDLVAISGQTLTLAQRAAYYARCRETVLPSANIGPSALTQIVFGGLAGITIIVGCAMMIRPYIALLRSVVTIPTKRMHRVDCMEAVAALKPFRGKGAKSKYHTTSARRLPLIAQRIESKFKAQDRQAVASGSTWRLKLRQERTATYAKMLDLPGLRDALSKYPFTDEIKENLSHFADRLEVLLEKEPNLDN</sequence>
<feature type="transmembrane region" description="Helical" evidence="1">
    <location>
        <begin position="176"/>
        <end position="198"/>
    </location>
</feature>
<dbReference type="EMBL" id="CP030760">
    <property type="protein sequence ID" value="AXA39437.1"/>
    <property type="molecule type" value="Genomic_DNA"/>
</dbReference>
<keyword evidence="1" id="KW-0472">Membrane</keyword>
<name>A0A2Z4YDG8_RHILE</name>
<dbReference type="AlphaFoldDB" id="A0A2Z4YDG8"/>
<feature type="transmembrane region" description="Helical" evidence="1">
    <location>
        <begin position="256"/>
        <end position="278"/>
    </location>
</feature>
<reference evidence="2 3" key="1">
    <citation type="submission" date="2018-07" db="EMBL/GenBank/DDBJ databases">
        <title>Rhizobium leguminosarum strain:ATCC 14479 Genome sequencing and assembly.</title>
        <authorList>
            <person name="Chakraborty R."/>
        </authorList>
    </citation>
    <scope>NUCLEOTIDE SEQUENCE [LARGE SCALE GENOMIC DNA]</scope>
    <source>
        <strain evidence="2 3">ATCC 14479</strain>
    </source>
</reference>
<feature type="transmembrane region" description="Helical" evidence="1">
    <location>
        <begin position="33"/>
        <end position="52"/>
    </location>
</feature>
<feature type="transmembrane region" description="Helical" evidence="1">
    <location>
        <begin position="112"/>
        <end position="137"/>
    </location>
</feature>
<proteinExistence type="predicted"/>
<evidence type="ECO:0000313" key="3">
    <source>
        <dbReference type="Proteomes" id="UP000251166"/>
    </source>
</evidence>
<organism evidence="2 3">
    <name type="scientific">Rhizobium leguminosarum</name>
    <dbReference type="NCBI Taxonomy" id="384"/>
    <lineage>
        <taxon>Bacteria</taxon>
        <taxon>Pseudomonadati</taxon>
        <taxon>Pseudomonadota</taxon>
        <taxon>Alphaproteobacteria</taxon>
        <taxon>Hyphomicrobiales</taxon>
        <taxon>Rhizobiaceae</taxon>
        <taxon>Rhizobium/Agrobacterium group</taxon>
        <taxon>Rhizobium</taxon>
    </lineage>
</organism>
<accession>A0A2Z4YDG8</accession>
<protein>
    <submittedName>
        <fullName evidence="2">Putative integral membrane protein</fullName>
    </submittedName>
</protein>
<feature type="transmembrane region" description="Helical" evidence="1">
    <location>
        <begin position="73"/>
        <end position="92"/>
    </location>
</feature>